<dbReference type="Gene3D" id="3.30.360.10">
    <property type="entry name" value="Dihydrodipicolinate Reductase, domain 2"/>
    <property type="match status" value="1"/>
</dbReference>
<dbReference type="SUPFAM" id="SSF51735">
    <property type="entry name" value="NAD(P)-binding Rossmann-fold domains"/>
    <property type="match status" value="1"/>
</dbReference>
<feature type="domain" description="GFO/IDH/MocA-like oxidoreductase" evidence="4">
    <location>
        <begin position="169"/>
        <end position="277"/>
    </location>
</feature>
<accession>A0A7C9F3A9</accession>
<dbReference type="Gene3D" id="3.40.50.720">
    <property type="entry name" value="NAD(P)-binding Rossmann-like Domain"/>
    <property type="match status" value="1"/>
</dbReference>
<dbReference type="GO" id="GO:0000166">
    <property type="term" value="F:nucleotide binding"/>
    <property type="evidence" value="ECO:0007669"/>
    <property type="project" value="InterPro"/>
</dbReference>
<comment type="caution">
    <text evidence="5">The sequence shown here is derived from an EMBL/GenBank/DDBJ whole genome shotgun (WGS) entry which is preliminary data.</text>
</comment>
<dbReference type="InterPro" id="IPR036291">
    <property type="entry name" value="NAD(P)-bd_dom_sf"/>
</dbReference>
<evidence type="ECO:0000259" key="3">
    <source>
        <dbReference type="Pfam" id="PF01408"/>
    </source>
</evidence>
<dbReference type="Pfam" id="PF01408">
    <property type="entry name" value="GFO_IDH_MocA"/>
    <property type="match status" value="1"/>
</dbReference>
<dbReference type="GO" id="GO:0016491">
    <property type="term" value="F:oxidoreductase activity"/>
    <property type="evidence" value="ECO:0007669"/>
    <property type="project" value="UniProtKB-KW"/>
</dbReference>
<dbReference type="PANTHER" id="PTHR22604">
    <property type="entry name" value="OXIDOREDUCTASES"/>
    <property type="match status" value="1"/>
</dbReference>
<keyword evidence="6" id="KW-1185">Reference proteome</keyword>
<dbReference type="EMBL" id="WHLY01000002">
    <property type="protein sequence ID" value="MPR33765.1"/>
    <property type="molecule type" value="Genomic_DNA"/>
</dbReference>
<feature type="domain" description="Gfo/Idh/MocA-like oxidoreductase N-terminal" evidence="3">
    <location>
        <begin position="38"/>
        <end position="161"/>
    </location>
</feature>
<dbReference type="SUPFAM" id="SSF55347">
    <property type="entry name" value="Glyceraldehyde-3-phosphate dehydrogenase-like, C-terminal domain"/>
    <property type="match status" value="1"/>
</dbReference>
<dbReference type="InterPro" id="IPR055170">
    <property type="entry name" value="GFO_IDH_MocA-like_dom"/>
</dbReference>
<evidence type="ECO:0000256" key="1">
    <source>
        <dbReference type="ARBA" id="ARBA00010928"/>
    </source>
</evidence>
<dbReference type="Proteomes" id="UP000479293">
    <property type="component" value="Unassembled WGS sequence"/>
</dbReference>
<evidence type="ECO:0000259" key="4">
    <source>
        <dbReference type="Pfam" id="PF22725"/>
    </source>
</evidence>
<proteinExistence type="inferred from homology"/>
<protein>
    <submittedName>
        <fullName evidence="5">Gfo/Idh/MocA family oxidoreductase</fullName>
    </submittedName>
</protein>
<dbReference type="InterPro" id="IPR008354">
    <property type="entry name" value="Glc-Fru_OxRdtase_bac"/>
</dbReference>
<keyword evidence="2" id="KW-0560">Oxidoreductase</keyword>
<dbReference type="AlphaFoldDB" id="A0A7C9F3A9"/>
<evidence type="ECO:0000256" key="2">
    <source>
        <dbReference type="ARBA" id="ARBA00023002"/>
    </source>
</evidence>
<dbReference type="InterPro" id="IPR000683">
    <property type="entry name" value="Gfo/Idh/MocA-like_OxRdtase_N"/>
</dbReference>
<evidence type="ECO:0000313" key="5">
    <source>
        <dbReference type="EMBL" id="MPR33765.1"/>
    </source>
</evidence>
<dbReference type="Pfam" id="PF22725">
    <property type="entry name" value="GFO_IDH_MocA_C3"/>
    <property type="match status" value="1"/>
</dbReference>
<dbReference type="InterPro" id="IPR050984">
    <property type="entry name" value="Gfo/Idh/MocA_domain"/>
</dbReference>
<reference evidence="5 6" key="1">
    <citation type="submission" date="2019-10" db="EMBL/GenBank/DDBJ databases">
        <title>Draft Genome Sequence of Cytophagaceae sp. SJW1-29.</title>
        <authorList>
            <person name="Choi A."/>
        </authorList>
    </citation>
    <scope>NUCLEOTIDE SEQUENCE [LARGE SCALE GENOMIC DNA]</scope>
    <source>
        <strain evidence="5 6">SJW1-29</strain>
    </source>
</reference>
<sequence>MQRRDFLSQAGASAGILLTSSLGSPVFPAKVPPARKLGVALVGLGNYSTRQLAPALQETELCRLAGIVTGTPAKAEAWKEKYNIPEKSIYSYENFEQIKYNPDIDIVYVVLPNSMHVEYTIRAALAGKHVICEKPMALNVAECKEMIATCREAGVKLSVGYRLYFEPHHQEVRRLGTEKIYGAVKMMETSLGFSMADPTVWRLNPKLGGGGAIMDLGVYAIQGARRVIGELPVAVTAQGYIRDKTIFKDIYETMLFQMEFPGGAISNSTTTYTSYVDRLYATTGYRWFGLQPAFNATGATGDSSEGKIEFKTPAYQQIRQMDAFAKSIMDNTEPLASGEEGMKDLRIIEAIKQAADTGKRVEIDWKS</sequence>
<dbReference type="RefSeq" id="WP_152759414.1">
    <property type="nucleotide sequence ID" value="NZ_WHLY01000002.1"/>
</dbReference>
<comment type="similarity">
    <text evidence="1">Belongs to the Gfo/Idh/MocA family.</text>
</comment>
<dbReference type="PANTHER" id="PTHR22604:SF105">
    <property type="entry name" value="TRANS-1,2-DIHYDROBENZENE-1,2-DIOL DEHYDROGENASE"/>
    <property type="match status" value="1"/>
</dbReference>
<dbReference type="PRINTS" id="PR01775">
    <property type="entry name" value="GLFROXRDTASE"/>
</dbReference>
<evidence type="ECO:0000313" key="6">
    <source>
        <dbReference type="Proteomes" id="UP000479293"/>
    </source>
</evidence>
<organism evidence="5 6">
    <name type="scientific">Salmonirosea aquatica</name>
    <dbReference type="NCBI Taxonomy" id="2654236"/>
    <lineage>
        <taxon>Bacteria</taxon>
        <taxon>Pseudomonadati</taxon>
        <taxon>Bacteroidota</taxon>
        <taxon>Cytophagia</taxon>
        <taxon>Cytophagales</taxon>
        <taxon>Spirosomataceae</taxon>
        <taxon>Salmonirosea</taxon>
    </lineage>
</organism>
<gene>
    <name evidence="5" type="ORF">GBK04_10380</name>
</gene>
<name>A0A7C9F3A9_9BACT</name>